<feature type="signal peptide" evidence="8">
    <location>
        <begin position="1"/>
        <end position="19"/>
    </location>
</feature>
<dbReference type="GO" id="GO:0016020">
    <property type="term" value="C:membrane"/>
    <property type="evidence" value="ECO:0007669"/>
    <property type="project" value="UniProtKB-SubCell"/>
</dbReference>
<evidence type="ECO:0000313" key="10">
    <source>
        <dbReference type="Proteomes" id="UP000050761"/>
    </source>
</evidence>
<dbReference type="Pfam" id="PF04117">
    <property type="entry name" value="Mpv17_PMP22"/>
    <property type="match status" value="1"/>
</dbReference>
<dbReference type="InterPro" id="IPR007248">
    <property type="entry name" value="Mpv17_PMP22"/>
</dbReference>
<dbReference type="GO" id="GO:0015267">
    <property type="term" value="F:channel activity"/>
    <property type="evidence" value="ECO:0007669"/>
    <property type="project" value="TreeGrafter"/>
</dbReference>
<evidence type="ECO:0000256" key="4">
    <source>
        <dbReference type="ARBA" id="ARBA00022989"/>
    </source>
</evidence>
<comment type="similarity">
    <text evidence="2 7">Belongs to the peroxisomal membrane protein PXMP2/4 family.</text>
</comment>
<dbReference type="PANTHER" id="PTHR11266">
    <property type="entry name" value="PEROXISOMAL MEMBRANE PROTEIN 2, PXMP2 MPV17"/>
    <property type="match status" value="1"/>
</dbReference>
<dbReference type="PANTHER" id="PTHR11266:SF17">
    <property type="entry name" value="PROTEIN MPV17"/>
    <property type="match status" value="1"/>
</dbReference>
<dbReference type="OrthoDB" id="430207at2759"/>
<dbReference type="EMBL" id="UZAH01033491">
    <property type="protein sequence ID" value="VDP29184.1"/>
    <property type="molecule type" value="Genomic_DNA"/>
</dbReference>
<dbReference type="GO" id="GO:1901858">
    <property type="term" value="P:regulation of mitochondrial DNA metabolic process"/>
    <property type="evidence" value="ECO:0007669"/>
    <property type="project" value="TreeGrafter"/>
</dbReference>
<accession>A0A3P8DAM3</accession>
<evidence type="ECO:0000256" key="1">
    <source>
        <dbReference type="ARBA" id="ARBA00004141"/>
    </source>
</evidence>
<accession>A0A183GHA9</accession>
<evidence type="ECO:0000256" key="7">
    <source>
        <dbReference type="RuleBase" id="RU363053"/>
    </source>
</evidence>
<gene>
    <name evidence="9" type="ORF">HPBE_LOCUS21938</name>
</gene>
<comment type="caution">
    <text evidence="7">Lacks conserved residue(s) required for the propagation of feature annotation.</text>
</comment>
<dbReference type="WBParaSite" id="HPBE_0002193901-mRNA-1">
    <property type="protein sequence ID" value="HPBE_0002193901-mRNA-1"/>
    <property type="gene ID" value="HPBE_0002193901"/>
</dbReference>
<evidence type="ECO:0000256" key="8">
    <source>
        <dbReference type="SAM" id="SignalP"/>
    </source>
</evidence>
<keyword evidence="5 7" id="KW-0472">Membrane</keyword>
<name>A0A183GHA9_HELPZ</name>
<dbReference type="GO" id="GO:0005739">
    <property type="term" value="C:mitochondrion"/>
    <property type="evidence" value="ECO:0007669"/>
    <property type="project" value="TreeGrafter"/>
</dbReference>
<keyword evidence="8" id="KW-0732">Signal</keyword>
<evidence type="ECO:0000256" key="5">
    <source>
        <dbReference type="ARBA" id="ARBA00023136"/>
    </source>
</evidence>
<evidence type="ECO:0000313" key="11">
    <source>
        <dbReference type="WBParaSite" id="HPBE_0002193901-mRNA-1"/>
    </source>
</evidence>
<keyword evidence="3 7" id="KW-0812">Transmembrane</keyword>
<proteinExistence type="inferred from homology"/>
<comment type="subcellular location">
    <subcellularLocation>
        <location evidence="1">Membrane</location>
        <topology evidence="1">Multi-pass membrane protein</topology>
    </subcellularLocation>
</comment>
<protein>
    <recommendedName>
        <fullName evidence="6">Mitochondrial inner membrane protein Mpv17</fullName>
    </recommendedName>
</protein>
<dbReference type="Proteomes" id="UP000050761">
    <property type="component" value="Unassembled WGS sequence"/>
</dbReference>
<evidence type="ECO:0000256" key="6">
    <source>
        <dbReference type="ARBA" id="ARBA00049743"/>
    </source>
</evidence>
<reference evidence="9 10" key="1">
    <citation type="submission" date="2018-11" db="EMBL/GenBank/DDBJ databases">
        <authorList>
            <consortium name="Pathogen Informatics"/>
        </authorList>
    </citation>
    <scope>NUCLEOTIDE SEQUENCE [LARGE SCALE GENOMIC DNA]</scope>
</reference>
<dbReference type="AlphaFoldDB" id="A0A183GHA9"/>
<evidence type="ECO:0000256" key="2">
    <source>
        <dbReference type="ARBA" id="ARBA00006824"/>
    </source>
</evidence>
<keyword evidence="4 7" id="KW-1133">Transmembrane helix</keyword>
<sequence>MFSPFFNALILFNLRMLEGDGVKESYRRMKEDWSTIYINSLKVWPAVQLINFYFIPLNMRVIVVQLVAFFWNTYLSFKTQKTVEEYRKV</sequence>
<keyword evidence="10" id="KW-1185">Reference proteome</keyword>
<feature type="transmembrane region" description="Helical" evidence="7">
    <location>
        <begin position="50"/>
        <end position="71"/>
    </location>
</feature>
<reference evidence="11" key="2">
    <citation type="submission" date="2019-09" db="UniProtKB">
        <authorList>
            <consortium name="WormBaseParasite"/>
        </authorList>
    </citation>
    <scope>IDENTIFICATION</scope>
</reference>
<evidence type="ECO:0000313" key="9">
    <source>
        <dbReference type="EMBL" id="VDP29184.1"/>
    </source>
</evidence>
<organism evidence="10 11">
    <name type="scientific">Heligmosomoides polygyrus</name>
    <name type="common">Parasitic roundworm</name>
    <dbReference type="NCBI Taxonomy" id="6339"/>
    <lineage>
        <taxon>Eukaryota</taxon>
        <taxon>Metazoa</taxon>
        <taxon>Ecdysozoa</taxon>
        <taxon>Nematoda</taxon>
        <taxon>Chromadorea</taxon>
        <taxon>Rhabditida</taxon>
        <taxon>Rhabditina</taxon>
        <taxon>Rhabditomorpha</taxon>
        <taxon>Strongyloidea</taxon>
        <taxon>Heligmosomidae</taxon>
        <taxon>Heligmosomoides</taxon>
    </lineage>
</organism>
<evidence type="ECO:0000256" key="3">
    <source>
        <dbReference type="ARBA" id="ARBA00022692"/>
    </source>
</evidence>
<feature type="chain" id="PRO_5044552102" description="Mitochondrial inner membrane protein Mpv17" evidence="8">
    <location>
        <begin position="20"/>
        <end position="89"/>
    </location>
</feature>